<dbReference type="EMBL" id="MHWE01000025">
    <property type="protein sequence ID" value="OHB02851.1"/>
    <property type="molecule type" value="Genomic_DNA"/>
</dbReference>
<gene>
    <name evidence="1" type="ORF">A3B14_02340</name>
</gene>
<organism evidence="1 2">
    <name type="scientific">Candidatus Zambryskibacteria bacterium RIFCSPLOWO2_01_FULL_45_21</name>
    <dbReference type="NCBI Taxonomy" id="1802761"/>
    <lineage>
        <taxon>Bacteria</taxon>
        <taxon>Candidatus Zambryskiibacteriota</taxon>
    </lineage>
</organism>
<name>A0A1G2TZW9_9BACT</name>
<accession>A0A1G2TZW9</accession>
<comment type="caution">
    <text evidence="1">The sequence shown here is derived from an EMBL/GenBank/DDBJ whole genome shotgun (WGS) entry which is preliminary data.</text>
</comment>
<dbReference type="Proteomes" id="UP000176800">
    <property type="component" value="Unassembled WGS sequence"/>
</dbReference>
<protein>
    <submittedName>
        <fullName evidence="1">Uncharacterized protein</fullName>
    </submittedName>
</protein>
<sequence length="127" mass="14937">MVMGSGESGAKTSGKRIFELYLHPDQKEYDWVVIKGFELDKHLRGAGLYERTLSLKDKEVKRWLGHPETYPEEYKDKAIYLWKSQQDVGGYREVACLIWYDERVVVISRWLDYYWSGDSPVLLAPEE</sequence>
<proteinExistence type="predicted"/>
<reference evidence="1 2" key="1">
    <citation type="journal article" date="2016" name="Nat. Commun.">
        <title>Thousands of microbial genomes shed light on interconnected biogeochemical processes in an aquifer system.</title>
        <authorList>
            <person name="Anantharaman K."/>
            <person name="Brown C.T."/>
            <person name="Hug L.A."/>
            <person name="Sharon I."/>
            <person name="Castelle C.J."/>
            <person name="Probst A.J."/>
            <person name="Thomas B.C."/>
            <person name="Singh A."/>
            <person name="Wilkins M.J."/>
            <person name="Karaoz U."/>
            <person name="Brodie E.L."/>
            <person name="Williams K.H."/>
            <person name="Hubbard S.S."/>
            <person name="Banfield J.F."/>
        </authorList>
    </citation>
    <scope>NUCLEOTIDE SEQUENCE [LARGE SCALE GENOMIC DNA]</scope>
</reference>
<evidence type="ECO:0000313" key="2">
    <source>
        <dbReference type="Proteomes" id="UP000176800"/>
    </source>
</evidence>
<evidence type="ECO:0000313" key="1">
    <source>
        <dbReference type="EMBL" id="OHB02851.1"/>
    </source>
</evidence>
<dbReference type="AlphaFoldDB" id="A0A1G2TZW9"/>